<reference evidence="3" key="1">
    <citation type="journal article" date="2020" name="Genome Biol.">
        <title>Gamete binning: chromosome-level and haplotype-resolved genome assembly enabled by high-throughput single-cell sequencing of gamete genomes.</title>
        <authorList>
            <person name="Campoy J.A."/>
            <person name="Sun H."/>
            <person name="Goel M."/>
            <person name="Jiao W.-B."/>
            <person name="Folz-Donahue K."/>
            <person name="Wang N."/>
            <person name="Rubio M."/>
            <person name="Liu C."/>
            <person name="Kukat C."/>
            <person name="Ruiz D."/>
            <person name="Huettel B."/>
            <person name="Schneeberger K."/>
        </authorList>
    </citation>
    <scope>NUCLEOTIDE SEQUENCE [LARGE SCALE GENOMIC DNA]</scope>
    <source>
        <strain evidence="3">cv. Rojo Pasion</strain>
    </source>
</reference>
<gene>
    <name evidence="2" type="ORF">ORAREDHAP_LOCUS2637</name>
</gene>
<sequence length="111" mass="12679">MASQSYRPFSPRKGPNKSYEAFRRIDRKVADETSRQQEFDSTKLEERDKWWTRLKQPKSRAFPSYPHEATSCSRPSTTSNSTNVRPSGPVKPAMVQDGKWYLVGKGGKPGK</sequence>
<proteinExistence type="predicted"/>
<protein>
    <submittedName>
        <fullName evidence="2">Uncharacterized protein</fullName>
    </submittedName>
</protein>
<evidence type="ECO:0000313" key="2">
    <source>
        <dbReference type="EMBL" id="CAB4293609.1"/>
    </source>
</evidence>
<evidence type="ECO:0000256" key="1">
    <source>
        <dbReference type="SAM" id="MobiDB-lite"/>
    </source>
</evidence>
<name>A0A6J5VWA4_PRUAR</name>
<organism evidence="2 3">
    <name type="scientific">Prunus armeniaca</name>
    <name type="common">Apricot</name>
    <name type="synonym">Armeniaca vulgaris</name>
    <dbReference type="NCBI Taxonomy" id="36596"/>
    <lineage>
        <taxon>Eukaryota</taxon>
        <taxon>Viridiplantae</taxon>
        <taxon>Streptophyta</taxon>
        <taxon>Embryophyta</taxon>
        <taxon>Tracheophyta</taxon>
        <taxon>Spermatophyta</taxon>
        <taxon>Magnoliopsida</taxon>
        <taxon>eudicotyledons</taxon>
        <taxon>Gunneridae</taxon>
        <taxon>Pentapetalae</taxon>
        <taxon>rosids</taxon>
        <taxon>fabids</taxon>
        <taxon>Rosales</taxon>
        <taxon>Rosaceae</taxon>
        <taxon>Amygdaloideae</taxon>
        <taxon>Amygdaleae</taxon>
        <taxon>Prunus</taxon>
    </lineage>
</organism>
<dbReference type="Proteomes" id="UP000507245">
    <property type="component" value="Unassembled WGS sequence"/>
</dbReference>
<dbReference type="EMBL" id="CAEKKB010000001">
    <property type="protein sequence ID" value="CAB4293609.1"/>
    <property type="molecule type" value="Genomic_DNA"/>
</dbReference>
<keyword evidence="3" id="KW-1185">Reference proteome</keyword>
<evidence type="ECO:0000313" key="3">
    <source>
        <dbReference type="Proteomes" id="UP000507245"/>
    </source>
</evidence>
<dbReference type="AlphaFoldDB" id="A0A6J5VWA4"/>
<feature type="region of interest" description="Disordered" evidence="1">
    <location>
        <begin position="59"/>
        <end position="93"/>
    </location>
</feature>
<feature type="compositionally biased region" description="Polar residues" evidence="1">
    <location>
        <begin position="70"/>
        <end position="85"/>
    </location>
</feature>
<accession>A0A6J5VWA4</accession>
<feature type="region of interest" description="Disordered" evidence="1">
    <location>
        <begin position="1"/>
        <end position="22"/>
    </location>
</feature>